<feature type="compositionally biased region" description="Gly residues" evidence="7">
    <location>
        <begin position="244"/>
        <end position="272"/>
    </location>
</feature>
<accession>A0A1A9VM84</accession>
<name>A0A1A9VM84_GLOAU</name>
<feature type="region of interest" description="Disordered" evidence="7">
    <location>
        <begin position="655"/>
        <end position="680"/>
    </location>
</feature>
<evidence type="ECO:0000256" key="4">
    <source>
        <dbReference type="ARBA" id="ARBA00022610"/>
    </source>
</evidence>
<feature type="compositionally biased region" description="Low complexity" evidence="7">
    <location>
        <begin position="44"/>
        <end position="59"/>
    </location>
</feature>
<comment type="function">
    <text evidence="5">Acts in the nervous system to mediate the control of copulatory organs during courtship.</text>
</comment>
<dbReference type="SUPFAM" id="SSF46934">
    <property type="entry name" value="UBA-like"/>
    <property type="match status" value="1"/>
</dbReference>
<feature type="compositionally biased region" description="Basic and acidic residues" evidence="7">
    <location>
        <begin position="273"/>
        <end position="285"/>
    </location>
</feature>
<evidence type="ECO:0000256" key="2">
    <source>
        <dbReference type="ARBA" id="ARBA00022490"/>
    </source>
</evidence>
<feature type="compositionally biased region" description="Low complexity" evidence="7">
    <location>
        <begin position="833"/>
        <end position="861"/>
    </location>
</feature>
<protein>
    <recommendedName>
        <fullName evidence="6">Protein lingerer</fullName>
    </recommendedName>
</protein>
<feature type="compositionally biased region" description="Low complexity" evidence="7">
    <location>
        <begin position="657"/>
        <end position="668"/>
    </location>
</feature>
<keyword evidence="8" id="KW-1133">Transmembrane helix</keyword>
<dbReference type="Pfam" id="PF12478">
    <property type="entry name" value="UBAP2-Lig"/>
    <property type="match status" value="1"/>
</dbReference>
<feature type="region of interest" description="Disordered" evidence="7">
    <location>
        <begin position="1137"/>
        <end position="1167"/>
    </location>
</feature>
<dbReference type="FunFam" id="1.10.8.10:FF:000059">
    <property type="entry name" value="Lingerer, isoform I"/>
    <property type="match status" value="1"/>
</dbReference>
<dbReference type="PANTHER" id="PTHR16308:SF13">
    <property type="entry name" value="PROTEIN LINGERER"/>
    <property type="match status" value="1"/>
</dbReference>
<keyword evidence="8" id="KW-0812">Transmembrane</keyword>
<dbReference type="Gene3D" id="1.10.8.10">
    <property type="entry name" value="DNA helicase RuvA subunit, C-terminal domain"/>
    <property type="match status" value="1"/>
</dbReference>
<dbReference type="InterPro" id="IPR009060">
    <property type="entry name" value="UBA-like_sf"/>
</dbReference>
<feature type="region of interest" description="Disordered" evidence="7">
    <location>
        <begin position="1047"/>
        <end position="1067"/>
    </location>
</feature>
<feature type="region of interest" description="Disordered" evidence="7">
    <location>
        <begin position="1186"/>
        <end position="1206"/>
    </location>
</feature>
<feature type="compositionally biased region" description="Low complexity" evidence="7">
    <location>
        <begin position="868"/>
        <end position="881"/>
    </location>
</feature>
<evidence type="ECO:0000313" key="9">
    <source>
        <dbReference type="EnsemblMetazoa" id="GAUT041460-PA"/>
    </source>
</evidence>
<feature type="compositionally biased region" description="Polar residues" evidence="7">
    <location>
        <begin position="669"/>
        <end position="680"/>
    </location>
</feature>
<evidence type="ECO:0000313" key="10">
    <source>
        <dbReference type="Proteomes" id="UP000078200"/>
    </source>
</evidence>
<dbReference type="InterPro" id="IPR051833">
    <property type="entry name" value="TC-DDR_regulator"/>
</dbReference>
<keyword evidence="8" id="KW-0472">Membrane</keyword>
<keyword evidence="4" id="KW-0085">Behavior</keyword>
<dbReference type="VEuPathDB" id="VectorBase:GAUT041460"/>
<keyword evidence="2" id="KW-0963">Cytoplasm</keyword>
<dbReference type="GO" id="GO:0005634">
    <property type="term" value="C:nucleus"/>
    <property type="evidence" value="ECO:0007669"/>
    <property type="project" value="TreeGrafter"/>
</dbReference>
<feature type="compositionally biased region" description="Low complexity" evidence="7">
    <location>
        <begin position="1050"/>
        <end position="1060"/>
    </location>
</feature>
<reference evidence="9" key="1">
    <citation type="submission" date="2020-05" db="UniProtKB">
        <authorList>
            <consortium name="EnsemblMetazoa"/>
        </authorList>
    </citation>
    <scope>IDENTIFICATION</scope>
    <source>
        <strain evidence="9">TTRI</strain>
    </source>
</reference>
<keyword evidence="10" id="KW-1185">Reference proteome</keyword>
<evidence type="ECO:0000256" key="8">
    <source>
        <dbReference type="SAM" id="Phobius"/>
    </source>
</evidence>
<feature type="compositionally biased region" description="Low complexity" evidence="7">
    <location>
        <begin position="728"/>
        <end position="745"/>
    </location>
</feature>
<evidence type="ECO:0000256" key="5">
    <source>
        <dbReference type="ARBA" id="ARBA00056974"/>
    </source>
</evidence>
<feature type="region of interest" description="Disordered" evidence="7">
    <location>
        <begin position="159"/>
        <end position="285"/>
    </location>
</feature>
<feature type="compositionally biased region" description="Polar residues" evidence="7">
    <location>
        <begin position="715"/>
        <end position="727"/>
    </location>
</feature>
<feature type="region of interest" description="Disordered" evidence="7">
    <location>
        <begin position="44"/>
        <end position="73"/>
    </location>
</feature>
<feature type="transmembrane region" description="Helical" evidence="8">
    <location>
        <begin position="18"/>
        <end position="38"/>
    </location>
</feature>
<evidence type="ECO:0000256" key="3">
    <source>
        <dbReference type="ARBA" id="ARBA00022553"/>
    </source>
</evidence>
<dbReference type="PANTHER" id="PTHR16308">
    <property type="entry name" value="UBIQUITIN ASSOCIATED PROTEIN 2-LIKE/LINGERER"/>
    <property type="match status" value="1"/>
</dbReference>
<dbReference type="CDD" id="cd14277">
    <property type="entry name" value="UBA_UBP2_like"/>
    <property type="match status" value="1"/>
</dbReference>
<dbReference type="InterPro" id="IPR022166">
    <property type="entry name" value="UBAP2/Lig"/>
</dbReference>
<feature type="compositionally biased region" description="Low complexity" evidence="7">
    <location>
        <begin position="169"/>
        <end position="188"/>
    </location>
</feature>
<dbReference type="STRING" id="7395.A0A1A9VM84"/>
<evidence type="ECO:0000256" key="1">
    <source>
        <dbReference type="ARBA" id="ARBA00004496"/>
    </source>
</evidence>
<feature type="region of interest" description="Disordered" evidence="7">
    <location>
        <begin position="709"/>
        <end position="745"/>
    </location>
</feature>
<proteinExistence type="predicted"/>
<dbReference type="Proteomes" id="UP000078200">
    <property type="component" value="Unassembled WGS sequence"/>
</dbReference>
<evidence type="ECO:0000256" key="6">
    <source>
        <dbReference type="ARBA" id="ARBA00074733"/>
    </source>
</evidence>
<organism evidence="9 10">
    <name type="scientific">Glossina austeni</name>
    <name type="common">Savannah tsetse fly</name>
    <dbReference type="NCBI Taxonomy" id="7395"/>
    <lineage>
        <taxon>Eukaryota</taxon>
        <taxon>Metazoa</taxon>
        <taxon>Ecdysozoa</taxon>
        <taxon>Arthropoda</taxon>
        <taxon>Hexapoda</taxon>
        <taxon>Insecta</taxon>
        <taxon>Pterygota</taxon>
        <taxon>Neoptera</taxon>
        <taxon>Endopterygota</taxon>
        <taxon>Diptera</taxon>
        <taxon>Brachycera</taxon>
        <taxon>Muscomorpha</taxon>
        <taxon>Hippoboscoidea</taxon>
        <taxon>Glossinidae</taxon>
        <taxon>Glossina</taxon>
    </lineage>
</organism>
<dbReference type="AlphaFoldDB" id="A0A1A9VM84"/>
<feature type="region of interest" description="Disordered" evidence="7">
    <location>
        <begin position="833"/>
        <end position="881"/>
    </location>
</feature>
<keyword evidence="3" id="KW-0597">Phosphoprotein</keyword>
<comment type="subcellular location">
    <subcellularLocation>
        <location evidence="1">Cytoplasm</location>
    </subcellularLocation>
</comment>
<dbReference type="GO" id="GO:0005737">
    <property type="term" value="C:cytoplasm"/>
    <property type="evidence" value="ECO:0007669"/>
    <property type="project" value="UniProtKB-SubCell"/>
</dbReference>
<sequence length="1237" mass="130788">KNRSELKKTSVEIVVNQFFVYVISVLNANLSLLVNTVYIDMSTQNRSSGSSRNQKKSNSGSGGGGGGDSSVIHSHKKTDLIKTEKEKSHPTPTAEQLRIAQIIEANISEDPQMREKVFTLIEMTQRSEEEVCCALNECDNNLERAVVFLLETLPVGAFERSSKKKKNKAANAVQDNVGDGDWVDNNANTDKREKSRNRNNNNRNGRGGTDSRGWRGREARENERNSRGLDRDDRTNDNYRSNQRGGGRSGRGSGYVGRRGGGRVGAGRGAGGRADRNEYGSRYNANDDHQEVELWDNTIAQNAEKLQQQTQDDAWGDWDNEEYVGSLKNSKVFTTSNLPNQTAASVLSGTVNSSGSANSAAELTAPPGLEHHLGTSVIGGGTTTGQSQGSHLNALVGNAVGAGSSLVDDSSSGMTSANVLPSATTTPLMQYSAAVSSTPQLQQQQQSIVGGGSSSLMTSSNTQYGTATATQFGATVDSFTNAANAAANLVQQVQQQQQQQQQLTPQLKTSATLSAEQSQYFNSLTSQSAAANAVAAVANVQQQQQQVQQMSNYGQNPASVQYQTSYANVFGSAATGNAAGTDLAAQLGSNQQPQVRRARAKLPPPSKIPSTAVEMPGDSLNNIGYLDVQFGALDFGTEDTFENIPDKFNTSVTIEAQQQQQQTQQQSQKGMVQTPQDVVTSYDSQTKAGVLAQQQQQVTQQQQQVSLSTGLQGSHLDSLSAGYTQRPTQQQQQQQQVQQQVSGVGSSGTVTGNVALDQLTKNDPYSQTNSNAVVASSYQSAYQGSANVANKAAVNVYQPSVATQGYNNSNYGNVQSSVANTYQPQTYASYQQNSVNSYQQHQQQQQVTANTQGAANVAASGSVGGGSTTQNIPSVGGSGSNNTTANANTSYLSSAYGSQQNAYQAGQSVYGNAGLSNNTGYSGNTNTSSTQYSNFSASAKLKETSASSNPSHYESVSSGSAVSNSGSAVNAVTSAVNSGNAPPNKATLGSSLPLNNIVTWNVVNCKILCTLQQGYYDLNYTPTSLGAGRDNLGSVAYSAMTDGRFARTDNNSSPVSNVSSTMSQQAGSSGPMLNVPYAYFYGGNVMPGSFQYGTPAIYPQIPAANTASGGQFPKPSYNTGYGSTNYDALSQASQDYTKGTYPSSVNQQTKSQNVTNPPQAGTASDITSSMYGKGHVALNKVNSYEKQNFHSGTPPPFNMPNTQAAGGTSAQPYGMYLPTMPAAGHHMIHPPIHQVKS</sequence>
<dbReference type="EnsemblMetazoa" id="GAUT041460-RA">
    <property type="protein sequence ID" value="GAUT041460-PA"/>
    <property type="gene ID" value="GAUT041460"/>
</dbReference>
<feature type="compositionally biased region" description="Basic and acidic residues" evidence="7">
    <location>
        <begin position="212"/>
        <end position="237"/>
    </location>
</feature>
<evidence type="ECO:0000256" key="7">
    <source>
        <dbReference type="SAM" id="MobiDB-lite"/>
    </source>
</evidence>